<dbReference type="InterPro" id="IPR051161">
    <property type="entry name" value="Mannose-6P_isomerase_type2"/>
</dbReference>
<keyword evidence="3" id="KW-0548">Nucleotidyltransferase</keyword>
<evidence type="ECO:0000259" key="1">
    <source>
        <dbReference type="Pfam" id="PF00483"/>
    </source>
</evidence>
<name>A0A645DEP0_9ZZZZ</name>
<comment type="caution">
    <text evidence="3">The sequence shown here is derived from an EMBL/GenBank/DDBJ whole genome shotgun (WGS) entry which is preliminary data.</text>
</comment>
<gene>
    <name evidence="3" type="primary">manC1_5</name>
    <name evidence="3" type="ORF">SDC9_134594</name>
</gene>
<dbReference type="PANTHER" id="PTHR46390">
    <property type="entry name" value="MANNOSE-1-PHOSPHATE GUANYLYLTRANSFERASE"/>
    <property type="match status" value="1"/>
</dbReference>
<evidence type="ECO:0000313" key="3">
    <source>
        <dbReference type="EMBL" id="MPM87498.1"/>
    </source>
</evidence>
<dbReference type="EC" id="2.7.7.13" evidence="3"/>
<dbReference type="GO" id="GO:0004475">
    <property type="term" value="F:mannose-1-phosphate guanylyltransferase (GTP) activity"/>
    <property type="evidence" value="ECO:0007669"/>
    <property type="project" value="UniProtKB-EC"/>
</dbReference>
<dbReference type="InterPro" id="IPR029044">
    <property type="entry name" value="Nucleotide-diphossugar_trans"/>
</dbReference>
<dbReference type="GO" id="GO:0009298">
    <property type="term" value="P:GDP-mannose biosynthetic process"/>
    <property type="evidence" value="ECO:0007669"/>
    <property type="project" value="TreeGrafter"/>
</dbReference>
<dbReference type="Pfam" id="PF00483">
    <property type="entry name" value="NTP_transferase"/>
    <property type="match status" value="1"/>
</dbReference>
<dbReference type="Gene3D" id="3.90.550.10">
    <property type="entry name" value="Spore Coat Polysaccharide Biosynthesis Protein SpsA, Chain A"/>
    <property type="match status" value="1"/>
</dbReference>
<dbReference type="Pfam" id="PF22640">
    <property type="entry name" value="ManC_GMP_beta-helix"/>
    <property type="match status" value="1"/>
</dbReference>
<dbReference type="AlphaFoldDB" id="A0A645DEP0"/>
<sequence length="261" mass="29104">MGDDAVVIATPADHNINDIPGLSRTLNQSVQVAEACDAPVLIGVKPEFASTGYGYIHCGKQLEFGDGPVRFFEADGFREKPMSEDAEAMFEDVFWRWNSGIFIWTHGVFKRELGKYAPELFEVTRRVGKLKTAAAVAQYLRAGFAQAPNISIDYALLEKMTRLVVAECSFDWADIGSWSALRRQIRPEEHNNVVRGLFAGLDTENCIIVGDSQRLIATIDVRDLIIVSQDDVTLVCHEQSAQRVKELVKKLDADPGLRKFL</sequence>
<accession>A0A645DEP0</accession>
<dbReference type="PANTHER" id="PTHR46390:SF1">
    <property type="entry name" value="MANNOSE-1-PHOSPHATE GUANYLYLTRANSFERASE"/>
    <property type="match status" value="1"/>
</dbReference>
<dbReference type="SUPFAM" id="SSF53448">
    <property type="entry name" value="Nucleotide-diphospho-sugar transferases"/>
    <property type="match status" value="1"/>
</dbReference>
<keyword evidence="3" id="KW-0808">Transferase</keyword>
<organism evidence="3">
    <name type="scientific">bioreactor metagenome</name>
    <dbReference type="NCBI Taxonomy" id="1076179"/>
    <lineage>
        <taxon>unclassified sequences</taxon>
        <taxon>metagenomes</taxon>
        <taxon>ecological metagenomes</taxon>
    </lineage>
</organism>
<feature type="domain" description="MannoseP isomerase/GMP-like beta-helix" evidence="2">
    <location>
        <begin position="200"/>
        <end position="251"/>
    </location>
</feature>
<dbReference type="InterPro" id="IPR054566">
    <property type="entry name" value="ManC/GMP-like_b-helix"/>
</dbReference>
<dbReference type="EMBL" id="VSSQ01035302">
    <property type="protein sequence ID" value="MPM87498.1"/>
    <property type="molecule type" value="Genomic_DNA"/>
</dbReference>
<feature type="domain" description="Nucleotidyl transferase" evidence="1">
    <location>
        <begin position="5"/>
        <end position="183"/>
    </location>
</feature>
<dbReference type="InterPro" id="IPR005835">
    <property type="entry name" value="NTP_transferase_dom"/>
</dbReference>
<dbReference type="SUPFAM" id="SSF159283">
    <property type="entry name" value="Guanosine diphospho-D-mannose pyrophosphorylase/mannose-6-phosphate isomerase linker domain"/>
    <property type="match status" value="1"/>
</dbReference>
<reference evidence="3" key="1">
    <citation type="submission" date="2019-08" db="EMBL/GenBank/DDBJ databases">
        <authorList>
            <person name="Kucharzyk K."/>
            <person name="Murdoch R.W."/>
            <person name="Higgins S."/>
            <person name="Loffler F."/>
        </authorList>
    </citation>
    <scope>NUCLEOTIDE SEQUENCE</scope>
</reference>
<proteinExistence type="predicted"/>
<evidence type="ECO:0000259" key="2">
    <source>
        <dbReference type="Pfam" id="PF22640"/>
    </source>
</evidence>
<protein>
    <submittedName>
        <fullName evidence="3">Mannose-1-phosphate guanylyltransferase 1</fullName>
        <ecNumber evidence="3">2.7.7.13</ecNumber>
    </submittedName>
</protein>